<dbReference type="Gene3D" id="3.30.70.850">
    <property type="entry name" value="Peptidase S8, pro-domain"/>
    <property type="match status" value="1"/>
</dbReference>
<keyword evidence="7" id="KW-0865">Zymogen</keyword>
<evidence type="ECO:0000256" key="7">
    <source>
        <dbReference type="ARBA" id="ARBA00023145"/>
    </source>
</evidence>
<keyword evidence="4 13" id="KW-0732">Signal</keyword>
<evidence type="ECO:0000313" key="17">
    <source>
        <dbReference type="Proteomes" id="UP000827092"/>
    </source>
</evidence>
<feature type="active site" description="Charge relay system" evidence="10 11">
    <location>
        <position position="180"/>
    </location>
</feature>
<comment type="caution">
    <text evidence="16">The sequence shown here is derived from an EMBL/GenBank/DDBJ whole genome shotgun (WGS) entry which is preliminary data.</text>
</comment>
<evidence type="ECO:0000256" key="11">
    <source>
        <dbReference type="PROSITE-ProRule" id="PRU01240"/>
    </source>
</evidence>
<dbReference type="Pfam" id="PF00082">
    <property type="entry name" value="Peptidase_S8"/>
    <property type="match status" value="1"/>
</dbReference>
<dbReference type="PRINTS" id="PR00723">
    <property type="entry name" value="SUBTILISIN"/>
</dbReference>
<dbReference type="InterPro" id="IPR000209">
    <property type="entry name" value="Peptidase_S8/S53_dom"/>
</dbReference>
<dbReference type="FunFam" id="3.40.50.200:FF:000021">
    <property type="entry name" value="Proprotein convertase subtilisin/kexin type 5a"/>
    <property type="match status" value="1"/>
</dbReference>
<dbReference type="EMBL" id="JAFNEN010000545">
    <property type="protein sequence ID" value="KAG8180869.1"/>
    <property type="molecule type" value="Genomic_DNA"/>
</dbReference>
<protein>
    <submittedName>
        <fullName evidence="16">Uncharacterized protein</fullName>
    </submittedName>
</protein>
<dbReference type="InterPro" id="IPR023828">
    <property type="entry name" value="Peptidase_S8_Ser-AS"/>
</dbReference>
<dbReference type="PANTHER" id="PTHR42884">
    <property type="entry name" value="PROPROTEIN CONVERTASE SUBTILISIN/KEXIN-RELATED"/>
    <property type="match status" value="1"/>
</dbReference>
<keyword evidence="6 11" id="KW-0720">Serine protease</keyword>
<dbReference type="PROSITE" id="PS00137">
    <property type="entry name" value="SUBTILASE_HIS"/>
    <property type="match status" value="1"/>
</dbReference>
<evidence type="ECO:0000256" key="6">
    <source>
        <dbReference type="ARBA" id="ARBA00022825"/>
    </source>
</evidence>
<dbReference type="GO" id="GO:0004252">
    <property type="term" value="F:serine-type endopeptidase activity"/>
    <property type="evidence" value="ECO:0007669"/>
    <property type="project" value="UniProtKB-UniRule"/>
</dbReference>
<feature type="domain" description="Peptidase S8/S53" evidence="14">
    <location>
        <begin position="171"/>
        <end position="416"/>
    </location>
</feature>
<feature type="chain" id="PRO_5043933240" evidence="13">
    <location>
        <begin position="29"/>
        <end position="477"/>
    </location>
</feature>
<name>A0AAV6U9I6_9ARAC</name>
<dbReference type="GO" id="GO:0043005">
    <property type="term" value="C:neuron projection"/>
    <property type="evidence" value="ECO:0007669"/>
    <property type="project" value="TreeGrafter"/>
</dbReference>
<feature type="signal peptide" evidence="13">
    <location>
        <begin position="1"/>
        <end position="28"/>
    </location>
</feature>
<dbReference type="CDD" id="cd04059">
    <property type="entry name" value="Peptidases_S8_Protein_convertases_Kexins_Furin-like"/>
    <property type="match status" value="1"/>
</dbReference>
<dbReference type="InterPro" id="IPR038466">
    <property type="entry name" value="S8_pro-domain_sf"/>
</dbReference>
<keyword evidence="8" id="KW-1015">Disulfide bond</keyword>
<dbReference type="Pfam" id="PF16470">
    <property type="entry name" value="S8_pro-domain"/>
    <property type="match status" value="1"/>
</dbReference>
<dbReference type="FunFam" id="3.30.70.850:FF:000001">
    <property type="entry name" value="Proprotein convertase subtilisin/kexin type 5"/>
    <property type="match status" value="1"/>
</dbReference>
<dbReference type="InterPro" id="IPR015500">
    <property type="entry name" value="Peptidase_S8_subtilisin-rel"/>
</dbReference>
<feature type="region of interest" description="Disordered" evidence="12">
    <location>
        <begin position="193"/>
        <end position="217"/>
    </location>
</feature>
<evidence type="ECO:0000256" key="10">
    <source>
        <dbReference type="PIRSR" id="PIRSR615500-1"/>
    </source>
</evidence>
<evidence type="ECO:0000256" key="9">
    <source>
        <dbReference type="ARBA" id="ARBA00023180"/>
    </source>
</evidence>
<keyword evidence="2 11" id="KW-0645">Protease</keyword>
<dbReference type="InterPro" id="IPR023827">
    <property type="entry name" value="Peptidase_S8_Asp-AS"/>
</dbReference>
<keyword evidence="9" id="KW-0325">Glycoprotein</keyword>
<keyword evidence="17" id="KW-1185">Reference proteome</keyword>
<evidence type="ECO:0000313" key="16">
    <source>
        <dbReference type="EMBL" id="KAG8180869.1"/>
    </source>
</evidence>
<evidence type="ECO:0000259" key="15">
    <source>
        <dbReference type="Pfam" id="PF16470"/>
    </source>
</evidence>
<dbReference type="InterPro" id="IPR036852">
    <property type="entry name" value="Peptidase_S8/S53_dom_sf"/>
</dbReference>
<dbReference type="InterPro" id="IPR034182">
    <property type="entry name" value="Kexin/furin"/>
</dbReference>
<feature type="active site" description="Charge relay system" evidence="10 11">
    <location>
        <position position="397"/>
    </location>
</feature>
<evidence type="ECO:0000256" key="1">
    <source>
        <dbReference type="ARBA" id="ARBA00005325"/>
    </source>
</evidence>
<evidence type="ECO:0000256" key="3">
    <source>
        <dbReference type="ARBA" id="ARBA00022685"/>
    </source>
</evidence>
<dbReference type="PROSITE" id="PS00136">
    <property type="entry name" value="SUBTILASE_ASP"/>
    <property type="match status" value="1"/>
</dbReference>
<keyword evidence="3" id="KW-0165">Cleavage on pair of basic residues</keyword>
<dbReference type="SUPFAM" id="SSF52743">
    <property type="entry name" value="Subtilisin-like"/>
    <property type="match status" value="1"/>
</dbReference>
<gene>
    <name evidence="16" type="ORF">JTE90_016883</name>
</gene>
<dbReference type="GO" id="GO:0016486">
    <property type="term" value="P:peptide hormone processing"/>
    <property type="evidence" value="ECO:0007669"/>
    <property type="project" value="TreeGrafter"/>
</dbReference>
<evidence type="ECO:0000259" key="14">
    <source>
        <dbReference type="Pfam" id="PF00082"/>
    </source>
</evidence>
<evidence type="ECO:0000256" key="8">
    <source>
        <dbReference type="ARBA" id="ARBA00023157"/>
    </source>
</evidence>
<proteinExistence type="inferred from homology"/>
<dbReference type="AlphaFoldDB" id="A0AAV6U9I6"/>
<evidence type="ECO:0000256" key="5">
    <source>
        <dbReference type="ARBA" id="ARBA00022801"/>
    </source>
</evidence>
<dbReference type="GO" id="GO:0016020">
    <property type="term" value="C:membrane"/>
    <property type="evidence" value="ECO:0007669"/>
    <property type="project" value="TreeGrafter"/>
</dbReference>
<accession>A0AAV6U9I6</accession>
<dbReference type="InterPro" id="IPR032815">
    <property type="entry name" value="S8_pro-domain"/>
</dbReference>
<dbReference type="GO" id="GO:0005615">
    <property type="term" value="C:extracellular space"/>
    <property type="evidence" value="ECO:0007669"/>
    <property type="project" value="TreeGrafter"/>
</dbReference>
<feature type="active site" description="Charge relay system" evidence="10 11">
    <location>
        <position position="221"/>
    </location>
</feature>
<feature type="domain" description="Peptidase S8 pro-domain" evidence="15">
    <location>
        <begin position="38"/>
        <end position="114"/>
    </location>
</feature>
<dbReference type="PROSITE" id="PS51892">
    <property type="entry name" value="SUBTILASE"/>
    <property type="match status" value="1"/>
</dbReference>
<dbReference type="SUPFAM" id="SSF54897">
    <property type="entry name" value="Protease propeptides/inhibitors"/>
    <property type="match status" value="1"/>
</dbReference>
<comment type="similarity">
    <text evidence="1">Belongs to the peptidase S8 family. Furin subfamily.</text>
</comment>
<dbReference type="PANTHER" id="PTHR42884:SF14">
    <property type="entry name" value="NEUROENDOCRINE CONVERTASE 1"/>
    <property type="match status" value="1"/>
</dbReference>
<evidence type="ECO:0000256" key="4">
    <source>
        <dbReference type="ARBA" id="ARBA00022729"/>
    </source>
</evidence>
<evidence type="ECO:0000256" key="12">
    <source>
        <dbReference type="SAM" id="MobiDB-lite"/>
    </source>
</evidence>
<organism evidence="16 17">
    <name type="scientific">Oedothorax gibbosus</name>
    <dbReference type="NCBI Taxonomy" id="931172"/>
    <lineage>
        <taxon>Eukaryota</taxon>
        <taxon>Metazoa</taxon>
        <taxon>Ecdysozoa</taxon>
        <taxon>Arthropoda</taxon>
        <taxon>Chelicerata</taxon>
        <taxon>Arachnida</taxon>
        <taxon>Araneae</taxon>
        <taxon>Araneomorphae</taxon>
        <taxon>Entelegynae</taxon>
        <taxon>Araneoidea</taxon>
        <taxon>Linyphiidae</taxon>
        <taxon>Erigoninae</taxon>
        <taxon>Oedothorax</taxon>
    </lineage>
</organism>
<reference evidence="16 17" key="1">
    <citation type="journal article" date="2022" name="Nat. Ecol. Evol.">
        <title>A masculinizing supergene underlies an exaggerated male reproductive morph in a spider.</title>
        <authorList>
            <person name="Hendrickx F."/>
            <person name="De Corte Z."/>
            <person name="Sonet G."/>
            <person name="Van Belleghem S.M."/>
            <person name="Kostlbacher S."/>
            <person name="Vangestel C."/>
        </authorList>
    </citation>
    <scope>NUCLEOTIDE SEQUENCE [LARGE SCALE GENOMIC DNA]</scope>
    <source>
        <strain evidence="16">W744_W776</strain>
    </source>
</reference>
<keyword evidence="5 11" id="KW-0378">Hydrolase</keyword>
<dbReference type="InterPro" id="IPR022398">
    <property type="entry name" value="Peptidase_S8_His-AS"/>
</dbReference>
<dbReference type="Proteomes" id="UP000827092">
    <property type="component" value="Unassembled WGS sequence"/>
</dbReference>
<dbReference type="Gene3D" id="3.40.50.200">
    <property type="entry name" value="Peptidase S8/S53 domain"/>
    <property type="match status" value="1"/>
</dbReference>
<evidence type="ECO:0000256" key="13">
    <source>
        <dbReference type="SAM" id="SignalP"/>
    </source>
</evidence>
<sequence>MALCGLSMGLYGFSVLFFACCLLTCLECHDDDGHYTNDWVIRISGGDDVVDLLAVELDYKNLGELRGFPNTYLMRKNDHPQRSKRSARHLTKRLADDQRVEWAEQQVAKQRVKRRAFTSKPDFMKNTARDNVRFNDELWADQWYLHDTRSRPNLPELDMRTIPVWNMGYTGKGVVVTILDDGLEWNHTDIKQNYDPKASWDTNDDDDDPYPRYDASDSNNHGTRCAGEVAMTANNLKCGVGVAYNAGIGGIRMLDGIVNDAVESVSLAHNVNHIDVFSASWGPNDDGQTVDGPKRLAIEALEKGIKQYGRSWGKGVIYVWASGNGGSKGDNCNCDGYTNSIYTLSVGSASQHGEFPWYGEKCASTMTTAYSSGAYSDQKIATADLHNECTVHHTGTSAAAPLAAGVVALVLEAKRHYITYLWMHFKYLQSTEHGRVTPQSSCFEEDADDFISMFSMFAKLARSTRNVFQTDEKKIEK</sequence>
<dbReference type="PROSITE" id="PS00138">
    <property type="entry name" value="SUBTILASE_SER"/>
    <property type="match status" value="1"/>
</dbReference>
<evidence type="ECO:0000256" key="2">
    <source>
        <dbReference type="ARBA" id="ARBA00022670"/>
    </source>
</evidence>